<comment type="cofactor">
    <cofactor evidence="1">
        <name>Zn(2+)</name>
        <dbReference type="ChEBI" id="CHEBI:29105"/>
    </cofactor>
</comment>
<keyword evidence="9" id="KW-1185">Reference proteome</keyword>
<proteinExistence type="predicted"/>
<gene>
    <name evidence="8" type="ORF">N7509_006787</name>
</gene>
<dbReference type="Gene3D" id="3.30.1600.10">
    <property type="entry name" value="SIR2/SIRT2 'Small Domain"/>
    <property type="match status" value="1"/>
</dbReference>
<dbReference type="PANTHER" id="PTHR11106:SF121">
    <property type="entry name" value="ADP-RIBOSE 1''-PHOSPHATE PHOSPHATASE"/>
    <property type="match status" value="1"/>
</dbReference>
<dbReference type="PANTHER" id="PTHR11106">
    <property type="entry name" value="GANGLIOSIDE INDUCED DIFFERENTIATION ASSOCIATED PROTEIN 2-RELATED"/>
    <property type="match status" value="1"/>
</dbReference>
<dbReference type="EMBL" id="JAPZBU010000008">
    <property type="protein sequence ID" value="KAJ5391297.1"/>
    <property type="molecule type" value="Genomic_DNA"/>
</dbReference>
<dbReference type="GO" id="GO:0016798">
    <property type="term" value="F:hydrolase activity, acting on glycosyl bonds"/>
    <property type="evidence" value="ECO:0007669"/>
    <property type="project" value="UniProtKB-KW"/>
</dbReference>
<dbReference type="OrthoDB" id="6077599at2759"/>
<name>A0A9X0B7S8_9EURO</name>
<keyword evidence="5" id="KW-0862">Zinc</keyword>
<evidence type="ECO:0000256" key="3">
    <source>
        <dbReference type="ARBA" id="ARBA00022723"/>
    </source>
</evidence>
<evidence type="ECO:0000256" key="6">
    <source>
        <dbReference type="ARBA" id="ARBA00023295"/>
    </source>
</evidence>
<evidence type="ECO:0000256" key="4">
    <source>
        <dbReference type="ARBA" id="ARBA00022801"/>
    </source>
</evidence>
<dbReference type="AlphaFoldDB" id="A0A9X0B7S8"/>
<dbReference type="InterPro" id="IPR043472">
    <property type="entry name" value="Macro_dom-like"/>
</dbReference>
<dbReference type="GO" id="GO:0046872">
    <property type="term" value="F:metal ion binding"/>
    <property type="evidence" value="ECO:0007669"/>
    <property type="project" value="UniProtKB-KW"/>
</dbReference>
<dbReference type="GeneID" id="81370404"/>
<keyword evidence="4" id="KW-0378">Hydrolase</keyword>
<dbReference type="Gene3D" id="3.40.50.1220">
    <property type="entry name" value="TPP-binding domain"/>
    <property type="match status" value="1"/>
</dbReference>
<keyword evidence="2" id="KW-0808">Transferase</keyword>
<dbReference type="PROSITE" id="PS51154">
    <property type="entry name" value="MACRO"/>
    <property type="match status" value="1"/>
</dbReference>
<feature type="domain" description="Macro" evidence="7">
    <location>
        <begin position="102"/>
        <end position="302"/>
    </location>
</feature>
<protein>
    <recommendedName>
        <fullName evidence="7">Macro domain-containing protein</fullName>
    </recommendedName>
</protein>
<evidence type="ECO:0000313" key="8">
    <source>
        <dbReference type="EMBL" id="KAJ5391297.1"/>
    </source>
</evidence>
<dbReference type="GO" id="GO:0016740">
    <property type="term" value="F:transferase activity"/>
    <property type="evidence" value="ECO:0007669"/>
    <property type="project" value="UniProtKB-KW"/>
</dbReference>
<reference evidence="8" key="1">
    <citation type="submission" date="2022-12" db="EMBL/GenBank/DDBJ databases">
        <authorList>
            <person name="Petersen C."/>
        </authorList>
    </citation>
    <scope>NUCLEOTIDE SEQUENCE</scope>
    <source>
        <strain evidence="8">IBT 29677</strain>
    </source>
</reference>
<dbReference type="InterPro" id="IPR002589">
    <property type="entry name" value="Macro_dom"/>
</dbReference>
<sequence length="629" mass="69901">MATEHASVKLKRALLHLISLQKEEDTACSHCQGGHSHKRRGQHLLNSDTWDQLEALRRILCELCPDNEIPPEIDEDIDEVIAYRNSHTLLTSTTSIPPSVTLQHPVIEDANPFRLSSWNGDITTLTDVTAIVNAANSGLLGCFNPEHRCIDNVIHSAAGPHLRQACRLIMDWQTDPEPAGLARITPGFHLPAAGVLHTVGPQLRHRETPQPHHKNQLASCYRSCLDAAEMLHPLPDQRKVVAFCCISTGLFAFPSDMAARIAVDTVKAWHLEHPMTSITDVIFNTYLEKDQKIYQNLLQSLQNTQSDEDNGSLSSTSTITPMPPLLLPSLHTTGTIKSRAWIEDADALIISAGAGLSAAAGLDYNSHDLFTKHFPAFRSKGLRRLYDVMGYNGWSSDSEKWGYYFLHLDTVRKWPVSPIYEKLRGLTARFPKKHFIRTSNADGLFVKNGFDGDLVATPQGQYRFLQCFDKCQPDAYVLSDPLVDAALPFIDSKSQVLMDESKIPKCRLCGGDMTLCVRGGTYFNSKPFRDQELAWKKFLRGLENEKDENPSHPPKKVVVLELGVGLNTPGVLRWPNENLVSESPNKTFRLIRIGKEASGCVPWELEEEDLGVGVTGDVVAALDLIIPSV</sequence>
<evidence type="ECO:0000256" key="5">
    <source>
        <dbReference type="ARBA" id="ARBA00022833"/>
    </source>
</evidence>
<dbReference type="InterPro" id="IPR026591">
    <property type="entry name" value="Sirtuin_cat_small_dom_sf"/>
</dbReference>
<dbReference type="SUPFAM" id="SSF52949">
    <property type="entry name" value="Macro domain-like"/>
    <property type="match status" value="1"/>
</dbReference>
<dbReference type="Pfam" id="PF01661">
    <property type="entry name" value="Macro"/>
    <property type="match status" value="1"/>
</dbReference>
<dbReference type="RefSeq" id="XP_056486975.1">
    <property type="nucleotide sequence ID" value="XM_056631424.1"/>
</dbReference>
<organism evidence="8 9">
    <name type="scientific">Penicillium cosmopolitanum</name>
    <dbReference type="NCBI Taxonomy" id="1131564"/>
    <lineage>
        <taxon>Eukaryota</taxon>
        <taxon>Fungi</taxon>
        <taxon>Dikarya</taxon>
        <taxon>Ascomycota</taxon>
        <taxon>Pezizomycotina</taxon>
        <taxon>Eurotiomycetes</taxon>
        <taxon>Eurotiomycetidae</taxon>
        <taxon>Eurotiales</taxon>
        <taxon>Aspergillaceae</taxon>
        <taxon>Penicillium</taxon>
    </lineage>
</organism>
<dbReference type="Gene3D" id="3.40.220.10">
    <property type="entry name" value="Leucine Aminopeptidase, subunit E, domain 1"/>
    <property type="match status" value="1"/>
</dbReference>
<dbReference type="SUPFAM" id="SSF52467">
    <property type="entry name" value="DHS-like NAD/FAD-binding domain"/>
    <property type="match status" value="1"/>
</dbReference>
<dbReference type="Proteomes" id="UP001147747">
    <property type="component" value="Unassembled WGS sequence"/>
</dbReference>
<accession>A0A9X0B7S8</accession>
<dbReference type="InterPro" id="IPR029035">
    <property type="entry name" value="DHS-like_NAD/FAD-binding_dom"/>
</dbReference>
<evidence type="ECO:0000313" key="9">
    <source>
        <dbReference type="Proteomes" id="UP001147747"/>
    </source>
</evidence>
<keyword evidence="6" id="KW-0326">Glycosidase</keyword>
<evidence type="ECO:0000259" key="7">
    <source>
        <dbReference type="PROSITE" id="PS51154"/>
    </source>
</evidence>
<comment type="caution">
    <text evidence="8">The sequence shown here is derived from an EMBL/GenBank/DDBJ whole genome shotgun (WGS) entry which is preliminary data.</text>
</comment>
<dbReference type="SMART" id="SM00506">
    <property type="entry name" value="A1pp"/>
    <property type="match status" value="1"/>
</dbReference>
<reference evidence="8" key="2">
    <citation type="journal article" date="2023" name="IMA Fungus">
        <title>Comparative genomic study of the Penicillium genus elucidates a diverse pangenome and 15 lateral gene transfer events.</title>
        <authorList>
            <person name="Petersen C."/>
            <person name="Sorensen T."/>
            <person name="Nielsen M.R."/>
            <person name="Sondergaard T.E."/>
            <person name="Sorensen J.L."/>
            <person name="Fitzpatrick D.A."/>
            <person name="Frisvad J.C."/>
            <person name="Nielsen K.L."/>
        </authorList>
    </citation>
    <scope>NUCLEOTIDE SEQUENCE</scope>
    <source>
        <strain evidence="8">IBT 29677</strain>
    </source>
</reference>
<dbReference type="CDD" id="cd02908">
    <property type="entry name" value="Macro_OAADPr_deacetylase"/>
    <property type="match status" value="1"/>
</dbReference>
<evidence type="ECO:0000256" key="1">
    <source>
        <dbReference type="ARBA" id="ARBA00001947"/>
    </source>
</evidence>
<keyword evidence="3" id="KW-0479">Metal-binding</keyword>
<evidence type="ECO:0000256" key="2">
    <source>
        <dbReference type="ARBA" id="ARBA00022679"/>
    </source>
</evidence>